<gene>
    <name evidence="3" type="ORF">MOTC310_02640</name>
</gene>
<evidence type="ECO:0000313" key="3">
    <source>
        <dbReference type="EMBL" id="MEE7489427.1"/>
    </source>
</evidence>
<dbReference type="Pfam" id="PF13539">
    <property type="entry name" value="Peptidase_M15_4"/>
    <property type="match status" value="1"/>
</dbReference>
<dbReference type="CDD" id="cd14845">
    <property type="entry name" value="L-Ala-D-Glu_peptidase_like"/>
    <property type="match status" value="1"/>
</dbReference>
<feature type="domain" description="Peptidase M15C" evidence="2">
    <location>
        <begin position="86"/>
        <end position="152"/>
    </location>
</feature>
<name>A0ABU7TI87_9HYPH</name>
<evidence type="ECO:0000256" key="1">
    <source>
        <dbReference type="SAM" id="MobiDB-lite"/>
    </source>
</evidence>
<feature type="compositionally biased region" description="Low complexity" evidence="1">
    <location>
        <begin position="15"/>
        <end position="29"/>
    </location>
</feature>
<dbReference type="Proteomes" id="UP001355206">
    <property type="component" value="Unassembled WGS sequence"/>
</dbReference>
<reference evidence="3 4" key="1">
    <citation type="journal article" date="2012" name="Genet. Mol. Biol.">
        <title>Analysis of 16S rRNA and mxaF genes revealing insights into Methylobacterium niche-specific plant association.</title>
        <authorList>
            <person name="Dourado M.N."/>
            <person name="Andreote F.D."/>
            <person name="Dini-Andreote F."/>
            <person name="Conti R."/>
            <person name="Araujo J.M."/>
            <person name="Araujo W.L."/>
        </authorList>
    </citation>
    <scope>NUCLEOTIDE SEQUENCE [LARGE SCALE GENOMIC DNA]</scope>
    <source>
        <strain evidence="3 4">TC3-10</strain>
    </source>
</reference>
<evidence type="ECO:0000313" key="4">
    <source>
        <dbReference type="Proteomes" id="UP001355206"/>
    </source>
</evidence>
<evidence type="ECO:0000259" key="2">
    <source>
        <dbReference type="Pfam" id="PF13539"/>
    </source>
</evidence>
<dbReference type="EMBL" id="MLCA01000001">
    <property type="protein sequence ID" value="MEE7489427.1"/>
    <property type="molecule type" value="Genomic_DNA"/>
</dbReference>
<organism evidence="3 4">
    <name type="scientific">Methylobacterium oryzae</name>
    <dbReference type="NCBI Taxonomy" id="334852"/>
    <lineage>
        <taxon>Bacteria</taxon>
        <taxon>Pseudomonadati</taxon>
        <taxon>Pseudomonadota</taxon>
        <taxon>Alphaproteobacteria</taxon>
        <taxon>Hyphomicrobiales</taxon>
        <taxon>Methylobacteriaceae</taxon>
        <taxon>Methylobacterium</taxon>
    </lineage>
</organism>
<protein>
    <recommendedName>
        <fullName evidence="2">Peptidase M15C domain-containing protein</fullName>
    </recommendedName>
</protein>
<feature type="region of interest" description="Disordered" evidence="1">
    <location>
        <begin position="14"/>
        <end position="45"/>
    </location>
</feature>
<dbReference type="SUPFAM" id="SSF55166">
    <property type="entry name" value="Hedgehog/DD-peptidase"/>
    <property type="match status" value="1"/>
</dbReference>
<keyword evidence="4" id="KW-1185">Reference proteome</keyword>
<dbReference type="InterPro" id="IPR009045">
    <property type="entry name" value="Zn_M74/Hedgehog-like"/>
</dbReference>
<dbReference type="Gene3D" id="3.30.1380.10">
    <property type="match status" value="1"/>
</dbReference>
<sequence length="250" mass="26229">MRITEAERVKRFLGASASDAASAKTAASATGNPDGSPLPTDGTGVNNDLMRVVKRAQEISAVKFHIHEGLRTLERQKEMVDRGWSKTYNSKHLTGRAVDLRADGDPAVGALDPAKYAKINEAMKKAAAEAGVPIQWGGDSFGKFKDIPHFQLPDGFKSNAGAYGADPAKVSALSAQRAGAQAALAQAQAAQAAAVSQTSNDNRSTDNSSQWHIENLNLQTAATDGRAAAHDFKTTLSSRAFAAAANRGLA</sequence>
<proteinExistence type="predicted"/>
<comment type="caution">
    <text evidence="3">The sequence shown here is derived from an EMBL/GenBank/DDBJ whole genome shotgun (WGS) entry which is preliminary data.</text>
</comment>
<dbReference type="InterPro" id="IPR039561">
    <property type="entry name" value="Peptidase_M15C"/>
</dbReference>
<accession>A0ABU7TI87</accession>